<dbReference type="InterPro" id="IPR014017">
    <property type="entry name" value="DNA_helicase_UvrD-like_C"/>
</dbReference>
<keyword evidence="5 11" id="KW-0347">Helicase</keyword>
<dbReference type="PROSITE" id="PS51217">
    <property type="entry name" value="UVRD_HELICASE_CTER"/>
    <property type="match status" value="1"/>
</dbReference>
<protein>
    <submittedName>
        <fullName evidence="11">ATP-dependent helicase/deoxyribonuclease subunit B</fullName>
        <ecNumber evidence="11">3.6.4.12</ecNumber>
    </submittedName>
</protein>
<evidence type="ECO:0000256" key="5">
    <source>
        <dbReference type="ARBA" id="ARBA00022806"/>
    </source>
</evidence>
<dbReference type="GO" id="GO:0003677">
    <property type="term" value="F:DNA binding"/>
    <property type="evidence" value="ECO:0007669"/>
    <property type="project" value="UniProtKB-KW"/>
</dbReference>
<dbReference type="AlphaFoldDB" id="A0A518K5P8"/>
<dbReference type="EMBL" id="CP036349">
    <property type="protein sequence ID" value="QDV73123.1"/>
    <property type="molecule type" value="Genomic_DNA"/>
</dbReference>
<keyword evidence="4 11" id="KW-0378">Hydrolase</keyword>
<dbReference type="PANTHER" id="PTHR30591:SF1">
    <property type="entry name" value="RECBCD ENZYME SUBUNIT RECC"/>
    <property type="match status" value="1"/>
</dbReference>
<sequence length="1039" mass="111752">MEAVAGAPDRTAPLWWIAASPAAAATIRRDSIAAGGGGWLAVSVLTLRQAADRLTRLTPRLTLSPAAHQALVAEIASTAKHKQALGPLEPLIDSPGLVTFLSSRFRDLRRKGLGPQEASGALRKSDGEEAGGVLARLYRDYTAALDRDNLADDEEAILVATQQADRTNTPRRLVIDLPLALTPIEEGLIAAILANVDEATIAIAGPDEDDPAESQLPAAKRLRERWEKLLPAIELHQAVEADPIPPGLAHVRRHLFDDNAPQLPTSVGVAIVSGGSAHDTARRVARRVKLLLTSGVRPSDIVLAAPSIDAAAPRYVEALREYGVPVAVDASPRLETAGVISAIRAVLDLVESNWRYDALLAVLSRSDFTKLADRGAAEWFVREQQIPSGGPYLLQQARHLAELDTTNASLRLIESVRKAKLALGVLETIEAACDKLAGDATPLAWLDAIDAALRALGHAGIGASANPDDRRAGDVLEEAAAAIESLAHWRQREPRKLQRREWNALVRAWAGRLRLPTQGAAEGRVRLVGTTTAIGLPCAHLLVVEAGESAFASPDAEGADEAMLHFYELCATPSQSLTFAYPALDSAAQPLMASPYVTDVERLFEPNALRAGQRPLLTAIDHEAAPASLRELRIQAALQAVEGDTKSLAAYGAVRGPALLDGLRSVDARARGDDFGPWEGVFASDAAALQLADRFGPGHPWSASRLELMATCPFKFFARHVLNMEPVGELALGVDYRRRGMVMHDALAECLTELVKELADGQSLRSIPAEALTAKLVQRIEAQVTSGKLPAHEAALARIEARQATTWAQSYAQQQAKYETDKRWSEAGVALKPALLEVRFGKSSGDDGVEDEHSVNDLFEFKLPGGEVLLISGRIDRIDTAKFGDYVLFTVVDYKTSKSYSVKVENINSGKQLQPVLYALAAQKLLLGEKSIPVGAGYWALQSRGFVAPPANQLPLVVFEDGEARASDEWLGTVETVRARCETLVRDVRDGKFPMNNDDEHCGRSCEFRTICRVAQARSVGKVVTVSDEANADNVEAAG</sequence>
<dbReference type="PANTHER" id="PTHR30591">
    <property type="entry name" value="RECBCD ENZYME SUBUNIT RECC"/>
    <property type="match status" value="1"/>
</dbReference>
<feature type="domain" description="UvrD-like helicase C-terminal" evidence="10">
    <location>
        <begin position="213"/>
        <end position="535"/>
    </location>
</feature>
<dbReference type="Proteomes" id="UP000316426">
    <property type="component" value="Chromosome"/>
</dbReference>
<evidence type="ECO:0000313" key="12">
    <source>
        <dbReference type="Proteomes" id="UP000316426"/>
    </source>
</evidence>
<evidence type="ECO:0000313" key="11">
    <source>
        <dbReference type="EMBL" id="QDV73123.1"/>
    </source>
</evidence>
<dbReference type="InterPro" id="IPR011604">
    <property type="entry name" value="PDDEXK-like_dom_sf"/>
</dbReference>
<dbReference type="GO" id="GO:0006310">
    <property type="term" value="P:DNA recombination"/>
    <property type="evidence" value="ECO:0007669"/>
    <property type="project" value="TreeGrafter"/>
</dbReference>
<evidence type="ECO:0000256" key="3">
    <source>
        <dbReference type="ARBA" id="ARBA00022763"/>
    </source>
</evidence>
<evidence type="ECO:0000256" key="6">
    <source>
        <dbReference type="ARBA" id="ARBA00022839"/>
    </source>
</evidence>
<dbReference type="Gene3D" id="3.90.320.10">
    <property type="match status" value="1"/>
</dbReference>
<evidence type="ECO:0000256" key="7">
    <source>
        <dbReference type="ARBA" id="ARBA00022840"/>
    </source>
</evidence>
<dbReference type="SUPFAM" id="SSF52540">
    <property type="entry name" value="P-loop containing nucleoside triphosphate hydrolases"/>
    <property type="match status" value="1"/>
</dbReference>
<accession>A0A518K5P8</accession>
<evidence type="ECO:0000259" key="10">
    <source>
        <dbReference type="PROSITE" id="PS51217"/>
    </source>
</evidence>
<dbReference type="GO" id="GO:0004527">
    <property type="term" value="F:exonuclease activity"/>
    <property type="evidence" value="ECO:0007669"/>
    <property type="project" value="UniProtKB-KW"/>
</dbReference>
<evidence type="ECO:0000256" key="8">
    <source>
        <dbReference type="ARBA" id="ARBA00023125"/>
    </source>
</evidence>
<dbReference type="InterPro" id="IPR027417">
    <property type="entry name" value="P-loop_NTPase"/>
</dbReference>
<keyword evidence="7" id="KW-0067">ATP-binding</keyword>
<keyword evidence="6" id="KW-0269">Exonuclease</keyword>
<keyword evidence="1" id="KW-0540">Nuclease</keyword>
<dbReference type="InterPro" id="IPR038726">
    <property type="entry name" value="PDDEXK_AddAB-type"/>
</dbReference>
<name>A0A518K5P8_9BACT</name>
<dbReference type="GO" id="GO:0005524">
    <property type="term" value="F:ATP binding"/>
    <property type="evidence" value="ECO:0007669"/>
    <property type="project" value="UniProtKB-KW"/>
</dbReference>
<keyword evidence="8" id="KW-0238">DNA-binding</keyword>
<dbReference type="RefSeq" id="WP_145109557.1">
    <property type="nucleotide sequence ID" value="NZ_CP036349.1"/>
</dbReference>
<evidence type="ECO:0000256" key="9">
    <source>
        <dbReference type="ARBA" id="ARBA00023204"/>
    </source>
</evidence>
<dbReference type="EC" id="3.6.4.12" evidence="11"/>
<dbReference type="Pfam" id="PF12705">
    <property type="entry name" value="PDDEXK_1"/>
    <property type="match status" value="1"/>
</dbReference>
<keyword evidence="9" id="KW-0234">DNA repair</keyword>
<keyword evidence="12" id="KW-1185">Reference proteome</keyword>
<gene>
    <name evidence="11" type="primary">addB</name>
    <name evidence="11" type="ORF">Spa11_13140</name>
</gene>
<dbReference type="GO" id="GO:0006281">
    <property type="term" value="P:DNA repair"/>
    <property type="evidence" value="ECO:0007669"/>
    <property type="project" value="UniProtKB-KW"/>
</dbReference>
<dbReference type="GO" id="GO:0003678">
    <property type="term" value="F:DNA helicase activity"/>
    <property type="evidence" value="ECO:0007669"/>
    <property type="project" value="UniProtKB-EC"/>
</dbReference>
<organism evidence="11 12">
    <name type="scientific">Botrimarina mediterranea</name>
    <dbReference type="NCBI Taxonomy" id="2528022"/>
    <lineage>
        <taxon>Bacteria</taxon>
        <taxon>Pseudomonadati</taxon>
        <taxon>Planctomycetota</taxon>
        <taxon>Planctomycetia</taxon>
        <taxon>Pirellulales</taxon>
        <taxon>Lacipirellulaceae</taxon>
        <taxon>Botrimarina</taxon>
    </lineage>
</organism>
<keyword evidence="3" id="KW-0227">DNA damage</keyword>
<evidence type="ECO:0000256" key="2">
    <source>
        <dbReference type="ARBA" id="ARBA00022741"/>
    </source>
</evidence>
<keyword evidence="2" id="KW-0547">Nucleotide-binding</keyword>
<evidence type="ECO:0000256" key="4">
    <source>
        <dbReference type="ARBA" id="ARBA00022801"/>
    </source>
</evidence>
<proteinExistence type="predicted"/>
<dbReference type="KEGG" id="bmei:Spa11_13140"/>
<reference evidence="11 12" key="1">
    <citation type="submission" date="2019-02" db="EMBL/GenBank/DDBJ databases">
        <title>Deep-cultivation of Planctomycetes and their phenomic and genomic characterization uncovers novel biology.</title>
        <authorList>
            <person name="Wiegand S."/>
            <person name="Jogler M."/>
            <person name="Boedeker C."/>
            <person name="Pinto D."/>
            <person name="Vollmers J."/>
            <person name="Rivas-Marin E."/>
            <person name="Kohn T."/>
            <person name="Peeters S.H."/>
            <person name="Heuer A."/>
            <person name="Rast P."/>
            <person name="Oberbeckmann S."/>
            <person name="Bunk B."/>
            <person name="Jeske O."/>
            <person name="Meyerdierks A."/>
            <person name="Storesund J.E."/>
            <person name="Kallscheuer N."/>
            <person name="Luecker S."/>
            <person name="Lage O.M."/>
            <person name="Pohl T."/>
            <person name="Merkel B.J."/>
            <person name="Hornburger P."/>
            <person name="Mueller R.-W."/>
            <person name="Bruemmer F."/>
            <person name="Labrenz M."/>
            <person name="Spormann A.M."/>
            <person name="Op den Camp H."/>
            <person name="Overmann J."/>
            <person name="Amann R."/>
            <person name="Jetten M.S.M."/>
            <person name="Mascher T."/>
            <person name="Medema M.H."/>
            <person name="Devos D.P."/>
            <person name="Kaster A.-K."/>
            <person name="Ovreas L."/>
            <person name="Rohde M."/>
            <person name="Galperin M.Y."/>
            <person name="Jogler C."/>
        </authorList>
    </citation>
    <scope>NUCLEOTIDE SEQUENCE [LARGE SCALE GENOMIC DNA]</scope>
    <source>
        <strain evidence="11 12">Spa11</strain>
    </source>
</reference>
<evidence type="ECO:0000256" key="1">
    <source>
        <dbReference type="ARBA" id="ARBA00022722"/>
    </source>
</evidence>